<comment type="caution">
    <text evidence="2">The sequence shown here is derived from an EMBL/GenBank/DDBJ whole genome shotgun (WGS) entry which is preliminary data.</text>
</comment>
<evidence type="ECO:0000313" key="2">
    <source>
        <dbReference type="EMBL" id="KAG5316905.1"/>
    </source>
</evidence>
<dbReference type="InterPro" id="IPR036388">
    <property type="entry name" value="WH-like_DNA-bd_sf"/>
</dbReference>
<proteinExistence type="predicted"/>
<dbReference type="InterPro" id="IPR052709">
    <property type="entry name" value="Transposase-MT_Hybrid"/>
</dbReference>
<reference evidence="2" key="1">
    <citation type="submission" date="2020-02" db="EMBL/GenBank/DDBJ databases">
        <title>Relaxed selection underlies rapid genomic changes in the transitions from sociality to social parasitism in ants.</title>
        <authorList>
            <person name="Bi X."/>
        </authorList>
    </citation>
    <scope>NUCLEOTIDE SEQUENCE</scope>
    <source>
        <strain evidence="2">BGI-DK2014c</strain>
        <tissue evidence="2">Whole body</tissue>
    </source>
</reference>
<protein>
    <submittedName>
        <fullName evidence="2">MOS1T transposase</fullName>
    </submittedName>
</protein>
<dbReference type="EMBL" id="JAANIA010002239">
    <property type="protein sequence ID" value="KAG5316905.1"/>
    <property type="molecule type" value="Genomic_DNA"/>
</dbReference>
<dbReference type="Gene3D" id="1.10.10.10">
    <property type="entry name" value="Winged helix-like DNA-binding domain superfamily/Winged helix DNA-binding domain"/>
    <property type="match status" value="1"/>
</dbReference>
<accession>A0A836EKF8</accession>
<dbReference type="InterPro" id="IPR036397">
    <property type="entry name" value="RNaseH_sf"/>
</dbReference>
<sequence>MLPNTYGETAISERTCCEWFQRFKNSDFDVEDRHSSGREKVFEDAKLEALLDQDSCQNQEELIRSLGVTQQAISKRFKVMGMIAKVVKTYLETLKWEVLLHPPYSPDVAPSDYHLFRSMAHGLADQHFRSYEEIKNWINSWIASKDNQFFRRGIRMLPERWKKVVVSDGQYFES</sequence>
<gene>
    <name evidence="2" type="ORF">G6Z78_0011170</name>
</gene>
<dbReference type="PANTHER" id="PTHR46060">
    <property type="entry name" value="MARINER MOS1 TRANSPOSASE-LIKE PROTEIN"/>
    <property type="match status" value="1"/>
</dbReference>
<dbReference type="Proteomes" id="UP000668214">
    <property type="component" value="Unassembled WGS sequence"/>
</dbReference>
<dbReference type="Gene3D" id="3.30.420.10">
    <property type="entry name" value="Ribonuclease H-like superfamily/Ribonuclease H"/>
    <property type="match status" value="1"/>
</dbReference>
<dbReference type="AlphaFoldDB" id="A0A836EKF8"/>
<evidence type="ECO:0000313" key="3">
    <source>
        <dbReference type="Proteomes" id="UP000668214"/>
    </source>
</evidence>
<organism evidence="2 3">
    <name type="scientific">Pseudoatta argentina</name>
    <dbReference type="NCBI Taxonomy" id="621737"/>
    <lineage>
        <taxon>Eukaryota</taxon>
        <taxon>Metazoa</taxon>
        <taxon>Ecdysozoa</taxon>
        <taxon>Arthropoda</taxon>
        <taxon>Hexapoda</taxon>
        <taxon>Insecta</taxon>
        <taxon>Pterygota</taxon>
        <taxon>Neoptera</taxon>
        <taxon>Endopterygota</taxon>
        <taxon>Hymenoptera</taxon>
        <taxon>Apocrita</taxon>
        <taxon>Aculeata</taxon>
        <taxon>Formicoidea</taxon>
        <taxon>Formicidae</taxon>
        <taxon>Myrmicinae</taxon>
        <taxon>Pseudoatta</taxon>
    </lineage>
</organism>
<feature type="domain" description="Mos1 transposase HTH" evidence="1">
    <location>
        <begin position="4"/>
        <end position="25"/>
    </location>
</feature>
<dbReference type="PANTHER" id="PTHR46060:SF1">
    <property type="entry name" value="MARINER MOS1 TRANSPOSASE-LIKE PROTEIN"/>
    <property type="match status" value="1"/>
</dbReference>
<name>A0A836EKF8_9HYME</name>
<evidence type="ECO:0000259" key="1">
    <source>
        <dbReference type="Pfam" id="PF17906"/>
    </source>
</evidence>
<keyword evidence="3" id="KW-1185">Reference proteome</keyword>
<dbReference type="Gene3D" id="1.10.10.1450">
    <property type="match status" value="1"/>
</dbReference>
<feature type="non-terminal residue" evidence="2">
    <location>
        <position position="1"/>
    </location>
</feature>
<dbReference type="GO" id="GO:0003676">
    <property type="term" value="F:nucleic acid binding"/>
    <property type="evidence" value="ECO:0007669"/>
    <property type="project" value="InterPro"/>
</dbReference>
<dbReference type="Pfam" id="PF17906">
    <property type="entry name" value="HTH_48"/>
    <property type="match status" value="1"/>
</dbReference>
<dbReference type="InterPro" id="IPR041426">
    <property type="entry name" value="Mos1_HTH"/>
</dbReference>
<feature type="non-terminal residue" evidence="2">
    <location>
        <position position="174"/>
    </location>
</feature>